<dbReference type="AlphaFoldDB" id="A0A8E7AVL6"/>
<keyword evidence="3" id="KW-1185">Reference proteome</keyword>
<evidence type="ECO:0000313" key="3">
    <source>
        <dbReference type="Proteomes" id="UP000680656"/>
    </source>
</evidence>
<organism evidence="2 3">
    <name type="scientific">Methanospirillum purgamenti</name>
    <dbReference type="NCBI Taxonomy" id="2834276"/>
    <lineage>
        <taxon>Archaea</taxon>
        <taxon>Methanobacteriati</taxon>
        <taxon>Methanobacteriota</taxon>
        <taxon>Stenosarchaea group</taxon>
        <taxon>Methanomicrobia</taxon>
        <taxon>Methanomicrobiales</taxon>
        <taxon>Methanospirillaceae</taxon>
        <taxon>Methanospirillum</taxon>
    </lineage>
</organism>
<feature type="transmembrane region" description="Helical" evidence="1">
    <location>
        <begin position="12"/>
        <end position="34"/>
    </location>
</feature>
<reference evidence="2 3" key="1">
    <citation type="submission" date="2021-05" db="EMBL/GenBank/DDBJ databases">
        <title>A novel Methanospirillum isolate from a pyrite-forming mixed culture.</title>
        <authorList>
            <person name="Bunk B."/>
            <person name="Sproer C."/>
            <person name="Spring S."/>
            <person name="Pester M."/>
        </authorList>
    </citation>
    <scope>NUCLEOTIDE SEQUENCE [LARGE SCALE GENOMIC DNA]</scope>
    <source>
        <strain evidence="2 3">J.3.6.1-F.2.7.3</strain>
    </source>
</reference>
<accession>A0A8E7AVL6</accession>
<keyword evidence="1" id="KW-0472">Membrane</keyword>
<name>A0A8E7AVL6_9EURY</name>
<keyword evidence="1" id="KW-1133">Transmembrane helix</keyword>
<dbReference type="RefSeq" id="WP_214419211.1">
    <property type="nucleotide sequence ID" value="NZ_CP075546.1"/>
</dbReference>
<gene>
    <name evidence="2" type="ORF">KHC33_13885</name>
</gene>
<proteinExistence type="predicted"/>
<protein>
    <submittedName>
        <fullName evidence="2">Uncharacterized protein</fullName>
    </submittedName>
</protein>
<dbReference type="Proteomes" id="UP000680656">
    <property type="component" value="Chromosome"/>
</dbReference>
<dbReference type="KEGG" id="mrtj:KHC33_13885"/>
<dbReference type="EMBL" id="CP075546">
    <property type="protein sequence ID" value="QVV88402.1"/>
    <property type="molecule type" value="Genomic_DNA"/>
</dbReference>
<evidence type="ECO:0000256" key="1">
    <source>
        <dbReference type="SAM" id="Phobius"/>
    </source>
</evidence>
<dbReference type="PROSITE" id="PS51257">
    <property type="entry name" value="PROKAR_LIPOPROTEIN"/>
    <property type="match status" value="1"/>
</dbReference>
<dbReference type="GeneID" id="65098295"/>
<evidence type="ECO:0000313" key="2">
    <source>
        <dbReference type="EMBL" id="QVV88402.1"/>
    </source>
</evidence>
<sequence length="217" mass="24957">MKNEIDKKITILLVVAGVIGGCIGGFIPILSAFFEDSTINAIVIYPPDYYSIIRGGYHHPSDILVIPLHIVNEYNSPAYISNLTITLNKVNSNSTIEKGATTFILKGEFSSISKDEFENKFRYRESFIVDKKSSLTTFGAFRINQYWDINNKQAREFKFKTPDRYDYKMKIDMDILNKKLSSNVFDFSIYSSVNDLQPWIDDNKTIGQFGEWSNDFY</sequence>
<keyword evidence="1" id="KW-0812">Transmembrane</keyword>